<gene>
    <name evidence="4" type="ORF">APLA_LOCUS4623</name>
</gene>
<dbReference type="Gene3D" id="3.30.420.10">
    <property type="entry name" value="Ribonuclease H-like superfamily/Ribonuclease H"/>
    <property type="match status" value="1"/>
</dbReference>
<dbReference type="GO" id="GO:0003677">
    <property type="term" value="F:DNA binding"/>
    <property type="evidence" value="ECO:0007669"/>
    <property type="project" value="TreeGrafter"/>
</dbReference>
<evidence type="ECO:0000256" key="1">
    <source>
        <dbReference type="ARBA" id="ARBA00004123"/>
    </source>
</evidence>
<evidence type="ECO:0000259" key="3">
    <source>
        <dbReference type="Pfam" id="PF03184"/>
    </source>
</evidence>
<evidence type="ECO:0000313" key="5">
    <source>
        <dbReference type="Proteomes" id="UP000494256"/>
    </source>
</evidence>
<feature type="domain" description="DDE-1" evidence="3">
    <location>
        <begin position="213"/>
        <end position="339"/>
    </location>
</feature>
<comment type="caution">
    <text evidence="4">The sequence shown here is derived from an EMBL/GenBank/DDBJ whole genome shotgun (WGS) entry which is preliminary data.</text>
</comment>
<feature type="compositionally biased region" description="Polar residues" evidence="2">
    <location>
        <begin position="495"/>
        <end position="511"/>
    </location>
</feature>
<dbReference type="PANTHER" id="PTHR19303">
    <property type="entry name" value="TRANSPOSON"/>
    <property type="match status" value="1"/>
</dbReference>
<accession>A0A8S0ZBK1</accession>
<sequence>MPRKSEKVKPGVRKYGKKSNYTPEILQEAIEKIKSGAISRVGAAKLYKIPPVTLFYKLKEKHDNNVGRPKIFTDEEENTFVSHLLMMADLGIPCSMLDFRVIVRNYLTKNNKIVPQFKDNMPGYEWGTLFLERHPEIKEKVGHKIPRKRAQVNREQIDEFFRNIKAEIEGVAPNNIYNMDETGFHDDPGKKKLLFHRDCRNPEIVKNSSKSCYTVIFCGNANGDMMPPFFVFKGKKLWSDWLFQAPSGSRMSVSQSGWIDQSIFEDWLENHFLPYVDKDDGKKILLCDNLSAHISPKALRLCEAHNVAFICLIPNSTHLLQPLDVGYFSPLKTAWRKVLDSYRNTSRGKKVLALPKSLFAQLIKTTLENIKVTSAENMKAGFRSCGLYPFSPQTVLSKLPTYTSQTEVRESVAESFVNFIEEVRQSDLNVLGKARKFQLPVTAGKSVSAEEVEEYQKNREKENKGKPVTEGKKRGRPKGSTNKGKVNKKAKVSEQEASNSAQNVDSANNGIESELQKTERRDQVVCAEIHQYESRIKESKNLEDISINLDTEKSHDINKLHAPVITETVEEYPLTEDHFLELGDEITIEPHSSPDVVEDFIVHLDDTLIKAANQTSNQNDNQPLEGSYCVFNVEGSLFPGRITKITDCQITLSLPQKKISGGWTWPSKIDIHQIDKKEIIHMLNDDQIIRSGSKFKINDDILFMEWGE</sequence>
<comment type="subcellular location">
    <subcellularLocation>
        <location evidence="1">Nucleus</location>
    </subcellularLocation>
</comment>
<dbReference type="Gene3D" id="1.10.10.60">
    <property type="entry name" value="Homeodomain-like"/>
    <property type="match status" value="1"/>
</dbReference>
<dbReference type="InterPro" id="IPR050863">
    <property type="entry name" value="CenT-Element_Derived"/>
</dbReference>
<dbReference type="GO" id="GO:0005634">
    <property type="term" value="C:nucleus"/>
    <property type="evidence" value="ECO:0007669"/>
    <property type="project" value="UniProtKB-SubCell"/>
</dbReference>
<feature type="region of interest" description="Disordered" evidence="2">
    <location>
        <begin position="448"/>
        <end position="520"/>
    </location>
</feature>
<proteinExistence type="predicted"/>
<dbReference type="Proteomes" id="UP000494256">
    <property type="component" value="Unassembled WGS sequence"/>
</dbReference>
<dbReference type="InterPro" id="IPR009057">
    <property type="entry name" value="Homeodomain-like_sf"/>
</dbReference>
<dbReference type="Pfam" id="PF03184">
    <property type="entry name" value="DDE_1"/>
    <property type="match status" value="1"/>
</dbReference>
<feature type="compositionally biased region" description="Basic and acidic residues" evidence="2">
    <location>
        <begin position="454"/>
        <end position="472"/>
    </location>
</feature>
<dbReference type="InterPro" id="IPR004875">
    <property type="entry name" value="DDE_SF_endonuclease_dom"/>
</dbReference>
<evidence type="ECO:0000256" key="2">
    <source>
        <dbReference type="SAM" id="MobiDB-lite"/>
    </source>
</evidence>
<dbReference type="InterPro" id="IPR036397">
    <property type="entry name" value="RNaseH_sf"/>
</dbReference>
<reference evidence="4 5" key="1">
    <citation type="submission" date="2020-04" db="EMBL/GenBank/DDBJ databases">
        <authorList>
            <person name="Wallbank WR R."/>
            <person name="Pardo Diaz C."/>
            <person name="Kozak K."/>
            <person name="Martin S."/>
            <person name="Jiggins C."/>
            <person name="Moest M."/>
            <person name="Warren A I."/>
            <person name="Byers J.R.P. K."/>
            <person name="Montejo-Kovacevich G."/>
            <person name="Yen C E."/>
        </authorList>
    </citation>
    <scope>NUCLEOTIDE SEQUENCE [LARGE SCALE GENOMIC DNA]</scope>
</reference>
<dbReference type="AlphaFoldDB" id="A0A8S0ZBK1"/>
<dbReference type="OrthoDB" id="6781302at2759"/>
<evidence type="ECO:0000313" key="4">
    <source>
        <dbReference type="EMBL" id="CAB3230507.1"/>
    </source>
</evidence>
<name>A0A8S0ZBK1_ARCPL</name>
<organism evidence="4 5">
    <name type="scientific">Arctia plantaginis</name>
    <name type="common">Wood tiger moth</name>
    <name type="synonym">Phalaena plantaginis</name>
    <dbReference type="NCBI Taxonomy" id="874455"/>
    <lineage>
        <taxon>Eukaryota</taxon>
        <taxon>Metazoa</taxon>
        <taxon>Ecdysozoa</taxon>
        <taxon>Arthropoda</taxon>
        <taxon>Hexapoda</taxon>
        <taxon>Insecta</taxon>
        <taxon>Pterygota</taxon>
        <taxon>Neoptera</taxon>
        <taxon>Endopterygota</taxon>
        <taxon>Lepidoptera</taxon>
        <taxon>Glossata</taxon>
        <taxon>Ditrysia</taxon>
        <taxon>Noctuoidea</taxon>
        <taxon>Erebidae</taxon>
        <taxon>Arctiinae</taxon>
        <taxon>Arctia</taxon>
    </lineage>
</organism>
<dbReference type="PANTHER" id="PTHR19303:SF74">
    <property type="entry name" value="POGO TRANSPOSABLE ELEMENT WITH KRAB DOMAIN"/>
    <property type="match status" value="1"/>
</dbReference>
<dbReference type="EMBL" id="CADEBD010000288">
    <property type="protein sequence ID" value="CAB3230507.1"/>
    <property type="molecule type" value="Genomic_DNA"/>
</dbReference>
<dbReference type="SUPFAM" id="SSF46689">
    <property type="entry name" value="Homeodomain-like"/>
    <property type="match status" value="1"/>
</dbReference>
<protein>
    <recommendedName>
        <fullName evidence="3">DDE-1 domain-containing protein</fullName>
    </recommendedName>
</protein>